<dbReference type="InterPro" id="IPR044613">
    <property type="entry name" value="Nep1/2-like"/>
</dbReference>
<evidence type="ECO:0000313" key="7">
    <source>
        <dbReference type="Proteomes" id="UP001272097"/>
    </source>
</evidence>
<comment type="caution">
    <text evidence="6">The sequence shown here is derived from an EMBL/GenBank/DDBJ whole genome shotgun (WGS) entry which is preliminary data.</text>
</comment>
<gene>
    <name evidence="6" type="ORF">RFM51_30915</name>
</gene>
<evidence type="ECO:0000256" key="4">
    <source>
        <dbReference type="SAM" id="MobiDB-lite"/>
    </source>
</evidence>
<dbReference type="PROSITE" id="PS50600">
    <property type="entry name" value="ULP_PROTEASE"/>
    <property type="match status" value="1"/>
</dbReference>
<feature type="region of interest" description="Disordered" evidence="4">
    <location>
        <begin position="1"/>
        <end position="29"/>
    </location>
</feature>
<dbReference type="Pfam" id="PF02902">
    <property type="entry name" value="Peptidase_C48"/>
    <property type="match status" value="1"/>
</dbReference>
<evidence type="ECO:0000256" key="2">
    <source>
        <dbReference type="ARBA" id="ARBA00022801"/>
    </source>
</evidence>
<dbReference type="EMBL" id="JAVIIS010000142">
    <property type="protein sequence ID" value="MDX8443967.1"/>
    <property type="molecule type" value="Genomic_DNA"/>
</dbReference>
<keyword evidence="1" id="KW-0645">Protease</keyword>
<dbReference type="PANTHER" id="PTHR46468:SF1">
    <property type="entry name" value="SENTRIN-SPECIFIC PROTEASE 8"/>
    <property type="match status" value="1"/>
</dbReference>
<dbReference type="SUPFAM" id="SSF54001">
    <property type="entry name" value="Cysteine proteinases"/>
    <property type="match status" value="1"/>
</dbReference>
<protein>
    <submittedName>
        <fullName evidence="6">Ulp1 family isopeptidase</fullName>
    </submittedName>
</protein>
<dbReference type="InterPro" id="IPR038765">
    <property type="entry name" value="Papain-like_cys_pep_sf"/>
</dbReference>
<feature type="domain" description="Ubiquitin-like protease family profile" evidence="5">
    <location>
        <begin position="23"/>
        <end position="200"/>
    </location>
</feature>
<keyword evidence="3" id="KW-0788">Thiol protease</keyword>
<dbReference type="Proteomes" id="UP001272097">
    <property type="component" value="Unassembled WGS sequence"/>
</dbReference>
<keyword evidence="7" id="KW-1185">Reference proteome</keyword>
<organism evidence="6 7">
    <name type="scientific">Mesorhizobium australafricanum</name>
    <dbReference type="NCBI Taxonomy" id="3072311"/>
    <lineage>
        <taxon>Bacteria</taxon>
        <taxon>Pseudomonadati</taxon>
        <taxon>Pseudomonadota</taxon>
        <taxon>Alphaproteobacteria</taxon>
        <taxon>Hyphomicrobiales</taxon>
        <taxon>Phyllobacteriaceae</taxon>
        <taxon>Mesorhizobium</taxon>
    </lineage>
</organism>
<reference evidence="6 7" key="1">
    <citation type="submission" date="2023-08" db="EMBL/GenBank/DDBJ databases">
        <title>Implementing the SeqCode for naming new Mesorhizobium species isolated from Vachellia karroo root nodules.</title>
        <authorList>
            <person name="Van Lill M."/>
        </authorList>
    </citation>
    <scope>NUCLEOTIDE SEQUENCE [LARGE SCALE GENOMIC DNA]</scope>
    <source>
        <strain evidence="6 7">VK3E</strain>
    </source>
</reference>
<evidence type="ECO:0000256" key="3">
    <source>
        <dbReference type="ARBA" id="ARBA00022807"/>
    </source>
</evidence>
<dbReference type="PANTHER" id="PTHR46468">
    <property type="entry name" value="SENTRIN-SPECIFIC PROTEASE 8"/>
    <property type="match status" value="1"/>
</dbReference>
<dbReference type="Gene3D" id="3.40.395.10">
    <property type="entry name" value="Adenoviral Proteinase, Chain A"/>
    <property type="match status" value="1"/>
</dbReference>
<accession>A0ABU4X6L8</accession>
<evidence type="ECO:0000313" key="6">
    <source>
        <dbReference type="EMBL" id="MDX8443967.1"/>
    </source>
</evidence>
<proteinExistence type="predicted"/>
<evidence type="ECO:0000256" key="1">
    <source>
        <dbReference type="ARBA" id="ARBA00022670"/>
    </source>
</evidence>
<feature type="non-terminal residue" evidence="6">
    <location>
        <position position="1"/>
    </location>
</feature>
<dbReference type="RefSeq" id="WP_320217939.1">
    <property type="nucleotide sequence ID" value="NZ_JAVIIS010000142.1"/>
</dbReference>
<dbReference type="InterPro" id="IPR003653">
    <property type="entry name" value="Peptidase_C48_C"/>
</dbReference>
<name>A0ABU4X6L8_9HYPH</name>
<evidence type="ECO:0000259" key="5">
    <source>
        <dbReference type="PROSITE" id="PS50600"/>
    </source>
</evidence>
<sequence>PAAAGTSAISDAPGIAVDVPPGVRPTERQAAGLPPAAAAAHRLALGATQWLLDDHITADYALLGEALHAASPDIAARIRLVEPSVTHLLRMTEDEAEAAAIFHGIAGGGGNLADARTDFVFLPLNNAALGEQGTHWSLLFVDLRGSQPLASHYDSSGGQNSALAQEFAAKLGARLKPVLMAQQDNTYDCGVFVLDATRALTARLAEAEPPTGRPLHLDTLVADRQALLDRLRPLIGSGP</sequence>
<keyword evidence="2" id="KW-0378">Hydrolase</keyword>